<proteinExistence type="predicted"/>
<evidence type="ECO:0000313" key="3">
    <source>
        <dbReference type="EMBL" id="QFZ19273.1"/>
    </source>
</evidence>
<dbReference type="InterPro" id="IPR029068">
    <property type="entry name" value="Glyas_Bleomycin-R_OHBP_Dase"/>
</dbReference>
<evidence type="ECO:0000256" key="1">
    <source>
        <dbReference type="SAM" id="MobiDB-lite"/>
    </source>
</evidence>
<accession>A0A5Q0GZL5</accession>
<dbReference type="AlphaFoldDB" id="A0A5Q0GZL5"/>
<dbReference type="PANTHER" id="PTHR36437:SF2">
    <property type="entry name" value="GLYOXALASE_BLEOMYCIN RESISTANCE PROTEIN_DIOXYGENASE"/>
    <property type="match status" value="1"/>
</dbReference>
<gene>
    <name evidence="3" type="ORF">EKG83_19145</name>
</gene>
<keyword evidence="4" id="KW-1185">Reference proteome</keyword>
<dbReference type="InterPro" id="IPR004360">
    <property type="entry name" value="Glyas_Fos-R_dOase_dom"/>
</dbReference>
<sequence>MVLLSSISLSHNDPVSSGARAEGRPARHRKEEHMISKVGSVAVPVSDQDEAERFFVDVLGFEKRTDVVIGTRRFLEVAPPGADTVIAPYTWVEHHDDRVGGFSRVVLECADVVAVQRELVARGVRFEVVPEEAGYAQFLDPFGNVFVLAPTPG</sequence>
<dbReference type="Pfam" id="PF00903">
    <property type="entry name" value="Glyoxalase"/>
    <property type="match status" value="1"/>
</dbReference>
<dbReference type="InterPro" id="IPR037523">
    <property type="entry name" value="VOC_core"/>
</dbReference>
<name>A0A5Q0GZL5_SACSY</name>
<feature type="region of interest" description="Disordered" evidence="1">
    <location>
        <begin position="1"/>
        <end position="31"/>
    </location>
</feature>
<feature type="domain" description="VOC" evidence="2">
    <location>
        <begin position="37"/>
        <end position="153"/>
    </location>
</feature>
<feature type="compositionally biased region" description="Polar residues" evidence="1">
    <location>
        <begin position="1"/>
        <end position="15"/>
    </location>
</feature>
<evidence type="ECO:0000259" key="2">
    <source>
        <dbReference type="PROSITE" id="PS51819"/>
    </source>
</evidence>
<reference evidence="4" key="1">
    <citation type="journal article" date="2021" name="Curr. Microbiol.">
        <title>Complete genome of nocamycin-producing strain Saccharothrix syringae NRRL B-16468 reveals the biosynthetic potential for secondary metabolites.</title>
        <authorList>
            <person name="Mo X."/>
            <person name="Yang S."/>
        </authorList>
    </citation>
    <scope>NUCLEOTIDE SEQUENCE [LARGE SCALE GENOMIC DNA]</scope>
    <source>
        <strain evidence="4">ATCC 51364 / DSM 43886 / JCM 6844 / KCTC 9398 / NBRC 14523 / NRRL B-16468 / INA 2240</strain>
    </source>
</reference>
<dbReference type="SUPFAM" id="SSF54593">
    <property type="entry name" value="Glyoxalase/Bleomycin resistance protein/Dihydroxybiphenyl dioxygenase"/>
    <property type="match status" value="1"/>
</dbReference>
<protein>
    <submittedName>
        <fullName evidence="3">VOC family protein</fullName>
    </submittedName>
</protein>
<dbReference type="OrthoDB" id="9794917at2"/>
<dbReference type="PANTHER" id="PTHR36437">
    <property type="entry name" value="GLYOXALASE/BLEOMYCIN RESISTANCE PROTEIN/DIOXYGENASE"/>
    <property type="match status" value="1"/>
</dbReference>
<dbReference type="PROSITE" id="PS51819">
    <property type="entry name" value="VOC"/>
    <property type="match status" value="1"/>
</dbReference>
<organism evidence="3 4">
    <name type="scientific">Saccharothrix syringae</name>
    <name type="common">Nocardiopsis syringae</name>
    <dbReference type="NCBI Taxonomy" id="103733"/>
    <lineage>
        <taxon>Bacteria</taxon>
        <taxon>Bacillati</taxon>
        <taxon>Actinomycetota</taxon>
        <taxon>Actinomycetes</taxon>
        <taxon>Pseudonocardiales</taxon>
        <taxon>Pseudonocardiaceae</taxon>
        <taxon>Saccharothrix</taxon>
    </lineage>
</organism>
<dbReference type="Gene3D" id="3.10.180.10">
    <property type="entry name" value="2,3-Dihydroxybiphenyl 1,2-Dioxygenase, domain 1"/>
    <property type="match status" value="1"/>
</dbReference>
<dbReference type="EMBL" id="CP034550">
    <property type="protein sequence ID" value="QFZ19273.1"/>
    <property type="molecule type" value="Genomic_DNA"/>
</dbReference>
<evidence type="ECO:0000313" key="4">
    <source>
        <dbReference type="Proteomes" id="UP000325787"/>
    </source>
</evidence>
<dbReference type="Proteomes" id="UP000325787">
    <property type="component" value="Chromosome"/>
</dbReference>
<feature type="compositionally biased region" description="Basic and acidic residues" evidence="1">
    <location>
        <begin position="21"/>
        <end position="31"/>
    </location>
</feature>
<dbReference type="KEGG" id="ssyi:EKG83_19145"/>